<dbReference type="Pfam" id="PF07690">
    <property type="entry name" value="MFS_1"/>
    <property type="match status" value="1"/>
</dbReference>
<dbReference type="Gene3D" id="1.20.1250.20">
    <property type="entry name" value="MFS general substrate transporter like domains"/>
    <property type="match status" value="1"/>
</dbReference>
<dbReference type="InterPro" id="IPR050327">
    <property type="entry name" value="Proton-linked_MCT"/>
</dbReference>
<evidence type="ECO:0000313" key="7">
    <source>
        <dbReference type="Proteomes" id="UP000565205"/>
    </source>
</evidence>
<keyword evidence="1 5" id="KW-0812">Transmembrane</keyword>
<dbReference type="PANTHER" id="PTHR11360">
    <property type="entry name" value="MONOCARBOXYLATE TRANSPORTER"/>
    <property type="match status" value="1"/>
</dbReference>
<comment type="caution">
    <text evidence="6">The sequence shown here is derived from an EMBL/GenBank/DDBJ whole genome shotgun (WGS) entry which is preliminary data.</text>
</comment>
<feature type="compositionally biased region" description="Basic and acidic residues" evidence="4">
    <location>
        <begin position="187"/>
        <end position="200"/>
    </location>
</feature>
<evidence type="ECO:0000256" key="1">
    <source>
        <dbReference type="ARBA" id="ARBA00022692"/>
    </source>
</evidence>
<dbReference type="AlphaFoldDB" id="A0A850NT00"/>
<organism evidence="6 7">
    <name type="scientific">Endobacter medicaginis</name>
    <dbReference type="NCBI Taxonomy" id="1181271"/>
    <lineage>
        <taxon>Bacteria</taxon>
        <taxon>Pseudomonadati</taxon>
        <taxon>Pseudomonadota</taxon>
        <taxon>Alphaproteobacteria</taxon>
        <taxon>Acetobacterales</taxon>
        <taxon>Acetobacteraceae</taxon>
        <taxon>Endobacter</taxon>
    </lineage>
</organism>
<dbReference type="Proteomes" id="UP000565205">
    <property type="component" value="Unassembled WGS sequence"/>
</dbReference>
<dbReference type="PANTHER" id="PTHR11360:SF284">
    <property type="entry name" value="EG:103B4.3 PROTEIN-RELATED"/>
    <property type="match status" value="1"/>
</dbReference>
<feature type="region of interest" description="Disordered" evidence="4">
    <location>
        <begin position="175"/>
        <end position="200"/>
    </location>
</feature>
<feature type="transmembrane region" description="Helical" evidence="5">
    <location>
        <begin position="120"/>
        <end position="140"/>
    </location>
</feature>
<proteinExistence type="predicted"/>
<dbReference type="EMBL" id="JABXXQ010000613">
    <property type="protein sequence ID" value="NVN32044.1"/>
    <property type="molecule type" value="Genomic_DNA"/>
</dbReference>
<keyword evidence="3 5" id="KW-0472">Membrane</keyword>
<name>A0A850NT00_9PROT</name>
<evidence type="ECO:0000256" key="2">
    <source>
        <dbReference type="ARBA" id="ARBA00022989"/>
    </source>
</evidence>
<evidence type="ECO:0000256" key="5">
    <source>
        <dbReference type="SAM" id="Phobius"/>
    </source>
</evidence>
<feature type="transmembrane region" description="Helical" evidence="5">
    <location>
        <begin position="152"/>
        <end position="170"/>
    </location>
</feature>
<dbReference type="GO" id="GO:0022857">
    <property type="term" value="F:transmembrane transporter activity"/>
    <property type="evidence" value="ECO:0007669"/>
    <property type="project" value="InterPro"/>
</dbReference>
<feature type="transmembrane region" description="Helical" evidence="5">
    <location>
        <begin position="62"/>
        <end position="81"/>
    </location>
</feature>
<reference evidence="6 7" key="1">
    <citation type="submission" date="2020-06" db="EMBL/GenBank/DDBJ databases">
        <title>Description of novel acetic acid bacteria.</title>
        <authorList>
            <person name="Sombolestani A."/>
        </authorList>
    </citation>
    <scope>NUCLEOTIDE SEQUENCE [LARGE SCALE GENOMIC DNA]</scope>
    <source>
        <strain evidence="6 7">LMG 26838</strain>
    </source>
</reference>
<accession>A0A850NT00</accession>
<evidence type="ECO:0000256" key="3">
    <source>
        <dbReference type="ARBA" id="ARBA00023136"/>
    </source>
</evidence>
<feature type="transmembrane region" description="Helical" evidence="5">
    <location>
        <begin position="87"/>
        <end position="108"/>
    </location>
</feature>
<evidence type="ECO:0000313" key="6">
    <source>
        <dbReference type="EMBL" id="NVN32044.1"/>
    </source>
</evidence>
<sequence length="200" mass="20178">MAGAFALIAACVAGLIVHLVPLLVDRGLSPGSAAAIAGGIGLAALVGRATSGWLLDRWHPPLLAAGVVLLPALAALCLLGAGRQASWVAALLIGLAAGAEIDLLAYLNGWCFGLRDSARIHGWLVGGFCLGSALGPPLAGWVRDATGSYREALIGAVALLMLAGVSLLGLRRVAGVPSAGPRSGRRQSVDRLEKRGQVGT</sequence>
<dbReference type="InterPro" id="IPR011701">
    <property type="entry name" value="MFS"/>
</dbReference>
<gene>
    <name evidence="6" type="ORF">HUK83_17100</name>
</gene>
<feature type="transmembrane region" description="Helical" evidence="5">
    <location>
        <begin position="35"/>
        <end position="55"/>
    </location>
</feature>
<evidence type="ECO:0000256" key="4">
    <source>
        <dbReference type="SAM" id="MobiDB-lite"/>
    </source>
</evidence>
<protein>
    <recommendedName>
        <fullName evidence="8">MFS transporter</fullName>
    </recommendedName>
</protein>
<dbReference type="SUPFAM" id="SSF103473">
    <property type="entry name" value="MFS general substrate transporter"/>
    <property type="match status" value="1"/>
</dbReference>
<keyword evidence="2 5" id="KW-1133">Transmembrane helix</keyword>
<dbReference type="InterPro" id="IPR036259">
    <property type="entry name" value="MFS_trans_sf"/>
</dbReference>
<evidence type="ECO:0008006" key="8">
    <source>
        <dbReference type="Google" id="ProtNLM"/>
    </source>
</evidence>